<accession>Q749Z1</accession>
<comment type="pathway">
    <text evidence="1">Protein modification; protein glycosylation.</text>
</comment>
<dbReference type="InterPro" id="IPR004027">
    <property type="entry name" value="SEC_C_motif"/>
</dbReference>
<dbReference type="HOGENOM" id="CLU_001721_4_1_7"/>
<dbReference type="SUPFAM" id="SSF48452">
    <property type="entry name" value="TPR-like"/>
    <property type="match status" value="1"/>
</dbReference>
<dbReference type="EnsemblBacteria" id="AAR35973">
    <property type="protein sequence ID" value="AAR35973"/>
    <property type="gene ID" value="GSU2601"/>
</dbReference>
<dbReference type="InterPro" id="IPR029489">
    <property type="entry name" value="OGT/SEC/SPY_C"/>
</dbReference>
<dbReference type="Gene3D" id="3.40.50.11380">
    <property type="match status" value="1"/>
</dbReference>
<evidence type="ECO:0000256" key="1">
    <source>
        <dbReference type="ARBA" id="ARBA00004922"/>
    </source>
</evidence>
<evidence type="ECO:0000313" key="11">
    <source>
        <dbReference type="Proteomes" id="UP000000577"/>
    </source>
</evidence>
<dbReference type="PANTHER" id="PTHR44835">
    <property type="entry name" value="UDP-N-ACETYLGLUCOSAMINE--PEPTIDE N-ACETYLGLUCOSAMINYLTRANSFERASE SPINDLY-RELATED"/>
    <property type="match status" value="1"/>
</dbReference>
<dbReference type="GO" id="GO:0097363">
    <property type="term" value="F:protein O-acetylglucosaminyltransferase activity"/>
    <property type="evidence" value="ECO:0007669"/>
    <property type="project" value="UniProtKB-EC"/>
</dbReference>
<dbReference type="AlphaFoldDB" id="Q749Z1"/>
<evidence type="ECO:0000256" key="4">
    <source>
        <dbReference type="ARBA" id="ARBA00022676"/>
    </source>
</evidence>
<dbReference type="PROSITE" id="PS50005">
    <property type="entry name" value="TPR"/>
    <property type="match status" value="4"/>
</dbReference>
<gene>
    <name evidence="10" type="ordered locus">GSU2601</name>
</gene>
<dbReference type="SUPFAM" id="SSF53756">
    <property type="entry name" value="UDP-Glycosyltransferase/glycogen phosphorylase"/>
    <property type="match status" value="1"/>
</dbReference>
<feature type="domain" description="O-GlcNAc transferase C-terminal" evidence="9">
    <location>
        <begin position="392"/>
        <end position="568"/>
    </location>
</feature>
<sequence length="585" mass="64138">MSKIGRNDPCPCGSGKKYKQCCFHRATSAAATPDAEMLWRAGNAHLAGGALDMALSCYREAVRLRPGFAQAHYNLGVVFQQKGLLDEAAASFRSAISFNRDYAKAYNNLGYILATQGRLDESADCFNRAIAIEPGFAAAYHNLGTTLRHQGRLDETLAAFRTAHAINPHDPVFHSDLLMMLHYSDMDDETLFREHVRWGEQHAPAAASVPTHQCDRDPGRKLRIGYVSGDFGKHPVGYFLLPFLENHDRSQFEICCYSERGQRQEDDVTARIKGHADLWRRTIGLGDAAVAEMIRADGIDILVDLAGHTAHNRLRVFALKPAPVQVTWLGYPNTTGLRAMDYRITDAVADPPGSADALHTEQLIRLEQGFLCYTPPAGAPPVGEAPCLAGAGVTFGSFNNLAKVSPQVIDAWSAILGRVPGSRLMLKFKGFADETCRRRVSDAFGARGVSPDRLELVSFVENFNDHLALYNRLDLALDTFPYNGTATTCDALWMGVPVLTCCGTRHVARVGASILTSLGLPELITHSPEEYISAAAALAADPARLAALRRDMRPRLAASPLCDPTGFARRMETALRDIWRRWCSA</sequence>
<dbReference type="RefSeq" id="WP_010943238.1">
    <property type="nucleotide sequence ID" value="NC_002939.5"/>
</dbReference>
<dbReference type="UniPathway" id="UPA00378"/>
<dbReference type="Pfam" id="PF02810">
    <property type="entry name" value="SEC-C"/>
    <property type="match status" value="1"/>
</dbReference>
<feature type="repeat" description="TPR" evidence="8">
    <location>
        <begin position="103"/>
        <end position="136"/>
    </location>
</feature>
<feature type="repeat" description="TPR" evidence="8">
    <location>
        <begin position="137"/>
        <end position="170"/>
    </location>
</feature>
<feature type="domain" description="O-GlcNAc transferase C-terminal" evidence="9">
    <location>
        <begin position="218"/>
        <end position="370"/>
    </location>
</feature>
<keyword evidence="5" id="KW-0808">Transferase</keyword>
<evidence type="ECO:0000259" key="9">
    <source>
        <dbReference type="Pfam" id="PF13844"/>
    </source>
</evidence>
<dbReference type="Gene3D" id="1.25.40.10">
    <property type="entry name" value="Tetratricopeptide repeat domain"/>
    <property type="match status" value="2"/>
</dbReference>
<dbReference type="Gene3D" id="3.10.450.50">
    <property type="match status" value="1"/>
</dbReference>
<name>Q749Z1_GEOSL</name>
<evidence type="ECO:0000256" key="7">
    <source>
        <dbReference type="ARBA" id="ARBA00022803"/>
    </source>
</evidence>
<dbReference type="Gene3D" id="3.40.50.2000">
    <property type="entry name" value="Glycogen Phosphorylase B"/>
    <property type="match status" value="1"/>
</dbReference>
<dbReference type="Pfam" id="PF13374">
    <property type="entry name" value="TPR_10"/>
    <property type="match status" value="1"/>
</dbReference>
<dbReference type="InterPro" id="IPR051939">
    <property type="entry name" value="Glycosyltr_41/O-GlcNAc_trsf"/>
</dbReference>
<keyword evidence="4" id="KW-0328">Glycosyltransferase</keyword>
<dbReference type="Pfam" id="PF13414">
    <property type="entry name" value="TPR_11"/>
    <property type="match status" value="1"/>
</dbReference>
<dbReference type="InParanoid" id="Q749Z1"/>
<comment type="similarity">
    <text evidence="2">Belongs to the glycosyltransferase 41 family. O-GlcNAc transferase subfamily.</text>
</comment>
<dbReference type="KEGG" id="gsu:GSU2601"/>
<proteinExistence type="inferred from homology"/>
<dbReference type="PROSITE" id="PS50293">
    <property type="entry name" value="TPR_REGION"/>
    <property type="match status" value="1"/>
</dbReference>
<evidence type="ECO:0000256" key="8">
    <source>
        <dbReference type="PROSITE-ProRule" id="PRU00339"/>
    </source>
</evidence>
<dbReference type="eggNOG" id="COG0457">
    <property type="taxonomic scope" value="Bacteria"/>
</dbReference>
<keyword evidence="6" id="KW-0677">Repeat</keyword>
<feature type="repeat" description="TPR" evidence="8">
    <location>
        <begin position="69"/>
        <end position="102"/>
    </location>
</feature>
<dbReference type="EMBL" id="AE017180">
    <property type="protein sequence ID" value="AAR35973.1"/>
    <property type="molecule type" value="Genomic_DNA"/>
</dbReference>
<evidence type="ECO:0000256" key="6">
    <source>
        <dbReference type="ARBA" id="ARBA00022737"/>
    </source>
</evidence>
<keyword evidence="11" id="KW-1185">Reference proteome</keyword>
<dbReference type="Proteomes" id="UP000000577">
    <property type="component" value="Chromosome"/>
</dbReference>
<dbReference type="SMR" id="Q749Z1"/>
<dbReference type="SMART" id="SM00028">
    <property type="entry name" value="TPR"/>
    <property type="match status" value="4"/>
</dbReference>
<dbReference type="Pfam" id="PF13844">
    <property type="entry name" value="Glyco_transf_41"/>
    <property type="match status" value="2"/>
</dbReference>
<dbReference type="STRING" id="243231.GSU2601"/>
<keyword evidence="7 8" id="KW-0802">TPR repeat</keyword>
<reference evidence="10 11" key="1">
    <citation type="journal article" date="2003" name="Science">
        <title>Genome of Geobacter sulfurreducens: metal reduction in subsurface environments.</title>
        <authorList>
            <person name="Methe B.A."/>
            <person name="Nelson K.E."/>
            <person name="Eisen J.A."/>
            <person name="Paulsen I.T."/>
            <person name="Nelson W."/>
            <person name="Heidelberg J.F."/>
            <person name="Wu D."/>
            <person name="Wu M."/>
            <person name="Ward N."/>
            <person name="Beanan M.J."/>
            <person name="Dodson R.J."/>
            <person name="Madupu R."/>
            <person name="Brinkac L.M."/>
            <person name="Daugherty S.C."/>
            <person name="DeBoy R.T."/>
            <person name="Durkin A.S."/>
            <person name="Gwinn M."/>
            <person name="Kolonay J.F."/>
            <person name="Sullivan S.A."/>
            <person name="Haft D.H."/>
            <person name="Selengut J."/>
            <person name="Davidsen T.M."/>
            <person name="Zafar N."/>
            <person name="White O."/>
            <person name="Tran B."/>
            <person name="Romero C."/>
            <person name="Forberger H.A."/>
            <person name="Weidman J."/>
            <person name="Khouri H."/>
            <person name="Feldblyum T.V."/>
            <person name="Utterback T.R."/>
            <person name="Van Aken S.E."/>
            <person name="Lovley D.R."/>
            <person name="Fraser C.M."/>
        </authorList>
    </citation>
    <scope>NUCLEOTIDE SEQUENCE [LARGE SCALE GENOMIC DNA]</scope>
    <source>
        <strain evidence="11">ATCC 51573 / DSM 12127 / PCA</strain>
    </source>
</reference>
<reference evidence="10 11" key="2">
    <citation type="journal article" date="2012" name="BMC Genomics">
        <title>Comparative genomic analysis of Geobacter sulfurreducens KN400, a strain with enhanced capacity for extracellular electron transfer and electricity production.</title>
        <authorList>
            <person name="Butler J.E."/>
            <person name="Young N.D."/>
            <person name="Aklujkar M."/>
            <person name="Lovley D.R."/>
        </authorList>
    </citation>
    <scope>NUCLEOTIDE SEQUENCE [LARGE SCALE GENOMIC DNA]</scope>
    <source>
        <strain evidence="11">ATCC 51573 / DSM 12127 / PCA</strain>
    </source>
</reference>
<dbReference type="CAZy" id="GT41">
    <property type="family name" value="Glycosyltransferase Family 41"/>
</dbReference>
<dbReference type="eggNOG" id="COG3914">
    <property type="taxonomic scope" value="Bacteria"/>
</dbReference>
<dbReference type="InterPro" id="IPR011990">
    <property type="entry name" value="TPR-like_helical_dom_sf"/>
</dbReference>
<evidence type="ECO:0000256" key="2">
    <source>
        <dbReference type="ARBA" id="ARBA00005386"/>
    </source>
</evidence>
<dbReference type="PATRIC" id="fig|243231.5.peg.2630"/>
<evidence type="ECO:0000313" key="10">
    <source>
        <dbReference type="EMBL" id="AAR35973.1"/>
    </source>
</evidence>
<dbReference type="InterPro" id="IPR019734">
    <property type="entry name" value="TPR_rpt"/>
</dbReference>
<dbReference type="EC" id="2.4.1.255" evidence="3"/>
<dbReference type="SUPFAM" id="SSF103642">
    <property type="entry name" value="Sec-C motif"/>
    <property type="match status" value="1"/>
</dbReference>
<dbReference type="OrthoDB" id="5503541at2"/>
<organism evidence="10 11">
    <name type="scientific">Geobacter sulfurreducens (strain ATCC 51573 / DSM 12127 / PCA)</name>
    <dbReference type="NCBI Taxonomy" id="243231"/>
    <lineage>
        <taxon>Bacteria</taxon>
        <taxon>Pseudomonadati</taxon>
        <taxon>Thermodesulfobacteriota</taxon>
        <taxon>Desulfuromonadia</taxon>
        <taxon>Geobacterales</taxon>
        <taxon>Geobacteraceae</taxon>
        <taxon>Geobacter</taxon>
    </lineage>
</organism>
<dbReference type="PANTHER" id="PTHR44835:SF1">
    <property type="entry name" value="PROTEIN O-GLCNAC TRANSFERASE"/>
    <property type="match status" value="1"/>
</dbReference>
<feature type="repeat" description="TPR" evidence="8">
    <location>
        <begin position="35"/>
        <end position="68"/>
    </location>
</feature>
<evidence type="ECO:0000256" key="3">
    <source>
        <dbReference type="ARBA" id="ARBA00011970"/>
    </source>
</evidence>
<protein>
    <recommendedName>
        <fullName evidence="3">protein O-GlcNAc transferase</fullName>
        <ecNumber evidence="3">2.4.1.255</ecNumber>
    </recommendedName>
</protein>
<evidence type="ECO:0000256" key="5">
    <source>
        <dbReference type="ARBA" id="ARBA00022679"/>
    </source>
</evidence>
<dbReference type="Pfam" id="PF00515">
    <property type="entry name" value="TPR_1"/>
    <property type="match status" value="1"/>
</dbReference>